<keyword evidence="3" id="KW-0812">Transmembrane</keyword>
<dbReference type="RefSeq" id="WP_184682940.1">
    <property type="nucleotide sequence ID" value="NZ_JACHLL010000003.1"/>
</dbReference>
<evidence type="ECO:0000313" key="5">
    <source>
        <dbReference type="EMBL" id="MBB6341873.1"/>
    </source>
</evidence>
<dbReference type="Pfam" id="PF13519">
    <property type="entry name" value="VWA_2"/>
    <property type="match status" value="1"/>
</dbReference>
<reference evidence="5 6" key="1">
    <citation type="submission" date="2020-08" db="EMBL/GenBank/DDBJ databases">
        <title>Functional genomics of gut bacteria from endangered species of beetles.</title>
        <authorList>
            <person name="Carlos-Shanley C."/>
        </authorList>
    </citation>
    <scope>NUCLEOTIDE SEQUENCE [LARGE SCALE GENOMIC DNA]</scope>
    <source>
        <strain evidence="5 6">S00202</strain>
    </source>
</reference>
<feature type="repeat" description="TPR" evidence="1">
    <location>
        <begin position="408"/>
        <end position="441"/>
    </location>
</feature>
<comment type="caution">
    <text evidence="5">The sequence shown here is derived from an EMBL/GenBank/DDBJ whole genome shotgun (WGS) entry which is preliminary data.</text>
</comment>
<dbReference type="SUPFAM" id="SSF48452">
    <property type="entry name" value="TPR-like"/>
    <property type="match status" value="1"/>
</dbReference>
<keyword evidence="1" id="KW-0802">TPR repeat</keyword>
<keyword evidence="3" id="KW-1133">Transmembrane helix</keyword>
<dbReference type="PANTHER" id="PTHR22550">
    <property type="entry name" value="SPORE GERMINATION PROTEIN"/>
    <property type="match status" value="1"/>
</dbReference>
<dbReference type="AlphaFoldDB" id="A0A7X0BSW8"/>
<dbReference type="PROSITE" id="PS50234">
    <property type="entry name" value="VWFA"/>
    <property type="match status" value="1"/>
</dbReference>
<dbReference type="Gene3D" id="1.25.40.10">
    <property type="entry name" value="Tetratricopeptide repeat domain"/>
    <property type="match status" value="1"/>
</dbReference>
<dbReference type="InterPro" id="IPR019734">
    <property type="entry name" value="TPR_rpt"/>
</dbReference>
<feature type="domain" description="VWFA" evidence="4">
    <location>
        <begin position="99"/>
        <end position="298"/>
    </location>
</feature>
<dbReference type="Proteomes" id="UP000557193">
    <property type="component" value="Unassembled WGS sequence"/>
</dbReference>
<feature type="compositionally biased region" description="Basic and acidic residues" evidence="2">
    <location>
        <begin position="495"/>
        <end position="506"/>
    </location>
</feature>
<feature type="compositionally biased region" description="Polar residues" evidence="2">
    <location>
        <begin position="548"/>
        <end position="574"/>
    </location>
</feature>
<dbReference type="InterPro" id="IPR050768">
    <property type="entry name" value="UPF0353/GerABKA_families"/>
</dbReference>
<evidence type="ECO:0000256" key="3">
    <source>
        <dbReference type="SAM" id="Phobius"/>
    </source>
</evidence>
<dbReference type="InterPro" id="IPR036465">
    <property type="entry name" value="vWFA_dom_sf"/>
</dbReference>
<dbReference type="EMBL" id="JACHLL010000003">
    <property type="protein sequence ID" value="MBB6341873.1"/>
    <property type="molecule type" value="Genomic_DNA"/>
</dbReference>
<evidence type="ECO:0000313" key="6">
    <source>
        <dbReference type="Proteomes" id="UP000557193"/>
    </source>
</evidence>
<dbReference type="InterPro" id="IPR002035">
    <property type="entry name" value="VWF_A"/>
</dbReference>
<protein>
    <submittedName>
        <fullName evidence="5">Ca-activated chloride channel family protein</fullName>
    </submittedName>
</protein>
<gene>
    <name evidence="5" type="ORF">HNP49_002041</name>
</gene>
<feature type="compositionally biased region" description="Low complexity" evidence="2">
    <location>
        <begin position="455"/>
        <end position="492"/>
    </location>
</feature>
<dbReference type="PANTHER" id="PTHR22550:SF14">
    <property type="entry name" value="VWFA DOMAIN-CONTAINING PROTEIN"/>
    <property type="match status" value="1"/>
</dbReference>
<organism evidence="5 6">
    <name type="scientific">Pseudomonas fluvialis</name>
    <dbReference type="NCBI Taxonomy" id="1793966"/>
    <lineage>
        <taxon>Bacteria</taxon>
        <taxon>Pseudomonadati</taxon>
        <taxon>Pseudomonadota</taxon>
        <taxon>Gammaproteobacteria</taxon>
        <taxon>Pseudomonadales</taxon>
        <taxon>Pseudomonadaceae</taxon>
        <taxon>Pseudomonas</taxon>
    </lineage>
</organism>
<sequence length="605" mass="66398">MIELWSSELWPHWLRPFWLLALPLLGWLLWQLWHREKRSGRWQLLLPALMQQALLSSGRGQRYRGAWLLLGVAWLLAILVLLGPSWQRVEHSRIKRADPLVVVLDLTPAMLAADLPPSRLEQSRRKLQDLLKAREEAQTALVVYAGSAHTVVPLSDDLMTSRNLLQALQPSIMPESGQRADLGIARAVELLQQAGAASGRILLLTSQLSGEEQDGIATALRGEPVRLDILGVGTVAGAPIALEGGGFLKDASGAIVIPRLQSGSLARLATDQGGRYASLSLDDADLQRLQLLGSPDSLREQGDPAILALWSDQGYWLLIPLLLLAACAGRRGWLFLILLCPLWQPQARALEWADLWQRADQQGAQLLEQGQAGEAAKRFNDQQWQGMAHYAAGDYAAAAERFAQFDTASAHYNRGNALAKSGELAAALDAYDSALEKQPELSAARHNRALVEQLLRQQQQEKQQQQGQQEQASVEQQGDGAQQPPPAASAGSEKQPGERKQPHDSPQRPPSESASSSAEKHREQSQGESTTTRVEPAGKGQAAADQHASATTEPPQQNAAAGSEGLSSEQQQALEQWLRQIPDDPAELLKRKFWIEQQQRQENRP</sequence>
<dbReference type="SMART" id="SM00028">
    <property type="entry name" value="TPR"/>
    <property type="match status" value="1"/>
</dbReference>
<feature type="transmembrane region" description="Helical" evidence="3">
    <location>
        <begin position="12"/>
        <end position="30"/>
    </location>
</feature>
<keyword evidence="3" id="KW-0472">Membrane</keyword>
<evidence type="ECO:0000259" key="4">
    <source>
        <dbReference type="PROSITE" id="PS50234"/>
    </source>
</evidence>
<feature type="transmembrane region" description="Helical" evidence="3">
    <location>
        <begin position="66"/>
        <end position="86"/>
    </location>
</feature>
<accession>A0A7X0BSW8</accession>
<evidence type="ECO:0000256" key="2">
    <source>
        <dbReference type="SAM" id="MobiDB-lite"/>
    </source>
</evidence>
<dbReference type="PROSITE" id="PS50005">
    <property type="entry name" value="TPR"/>
    <property type="match status" value="1"/>
</dbReference>
<name>A0A7X0BSW8_9PSED</name>
<feature type="region of interest" description="Disordered" evidence="2">
    <location>
        <begin position="455"/>
        <end position="580"/>
    </location>
</feature>
<dbReference type="InterPro" id="IPR011990">
    <property type="entry name" value="TPR-like_helical_dom_sf"/>
</dbReference>
<evidence type="ECO:0000256" key="1">
    <source>
        <dbReference type="PROSITE-ProRule" id="PRU00339"/>
    </source>
</evidence>
<proteinExistence type="predicted"/>
<keyword evidence="6" id="KW-1185">Reference proteome</keyword>
<dbReference type="Pfam" id="PF00515">
    <property type="entry name" value="TPR_1"/>
    <property type="match status" value="1"/>
</dbReference>
<dbReference type="Gene3D" id="3.40.50.410">
    <property type="entry name" value="von Willebrand factor, type A domain"/>
    <property type="match status" value="1"/>
</dbReference>
<dbReference type="SUPFAM" id="SSF53300">
    <property type="entry name" value="vWA-like"/>
    <property type="match status" value="1"/>
</dbReference>